<feature type="compositionally biased region" description="Polar residues" evidence="1">
    <location>
        <begin position="549"/>
        <end position="566"/>
    </location>
</feature>
<comment type="caution">
    <text evidence="2">The sequence shown here is derived from an EMBL/GenBank/DDBJ whole genome shotgun (WGS) entry which is preliminary data.</text>
</comment>
<sequence length="566" mass="62802">MRPHEYEPEISEAGSNAVESQRELSSGAEACLRLVCGGASPLTGQTSAIGLHIPNPIVHTAPTGISHTVYPLSRTSLALRCCVMLEAMANLKVGQEAQSLLPLKSELGPRVPLELQELIILSSGWEPRHIQTDTYNAFSDQADFLDLRARQEFFSSAALVCHAWVRPCQRFLFSWVGLRNSGSLDRLCNTILSPISSHLSPHIERVSIWYDTPCFKLGEGLPRVAALRLPNLRRIDISAGLMDIMPFHPSLPAQLKNLRRVCVLHLSGLRFTNLTELRRLINAFQGIHTVILNGVGLCSEKTSDALGSLHYTSRLGLRTVAFQTPRGEPAAPPTFWIAQPRSLRLRGVTNEDHTKRIPALSLDLARMLAQCRIPTNGRASEEVWQWDFVQVAGHLGQWSLLSYTLTEIPANTRVFKFKADSHNNQNNLSGETLILALHHLAEITIQAASGLSVEDTGWDTIAETLQELGSRLPELSNIVKLEFHFLSDPRDVPTESPPDEKSRKRRGEYIQRVVSITEPLRGDDRSYEMNVTLDGTSLEELLQPEESDTNTTPEPLSSNDANPDVV</sequence>
<dbReference type="Proteomes" id="UP001212997">
    <property type="component" value="Unassembled WGS sequence"/>
</dbReference>
<dbReference type="AlphaFoldDB" id="A0AAD5UYE0"/>
<feature type="region of interest" description="Disordered" evidence="1">
    <location>
        <begin position="535"/>
        <end position="566"/>
    </location>
</feature>
<name>A0AAD5UYE0_9APHY</name>
<keyword evidence="3" id="KW-1185">Reference proteome</keyword>
<reference evidence="2" key="1">
    <citation type="submission" date="2022-07" db="EMBL/GenBank/DDBJ databases">
        <title>Genome Sequence of Physisporinus lineatus.</title>
        <authorList>
            <person name="Buettner E."/>
        </authorList>
    </citation>
    <scope>NUCLEOTIDE SEQUENCE</scope>
    <source>
        <strain evidence="2">VT162</strain>
    </source>
</reference>
<protein>
    <submittedName>
        <fullName evidence="2">Uncharacterized protein</fullName>
    </submittedName>
</protein>
<evidence type="ECO:0000313" key="3">
    <source>
        <dbReference type="Proteomes" id="UP001212997"/>
    </source>
</evidence>
<proteinExistence type="predicted"/>
<dbReference type="EMBL" id="JANAWD010000345">
    <property type="protein sequence ID" value="KAJ3480995.1"/>
    <property type="molecule type" value="Genomic_DNA"/>
</dbReference>
<accession>A0AAD5UYE0</accession>
<evidence type="ECO:0000256" key="1">
    <source>
        <dbReference type="SAM" id="MobiDB-lite"/>
    </source>
</evidence>
<organism evidence="2 3">
    <name type="scientific">Meripilus lineatus</name>
    <dbReference type="NCBI Taxonomy" id="2056292"/>
    <lineage>
        <taxon>Eukaryota</taxon>
        <taxon>Fungi</taxon>
        <taxon>Dikarya</taxon>
        <taxon>Basidiomycota</taxon>
        <taxon>Agaricomycotina</taxon>
        <taxon>Agaricomycetes</taxon>
        <taxon>Polyporales</taxon>
        <taxon>Meripilaceae</taxon>
        <taxon>Meripilus</taxon>
    </lineage>
</organism>
<gene>
    <name evidence="2" type="ORF">NLI96_g7964</name>
</gene>
<evidence type="ECO:0000313" key="2">
    <source>
        <dbReference type="EMBL" id="KAJ3480995.1"/>
    </source>
</evidence>